<keyword evidence="2" id="KW-0396">Initiation factor</keyword>
<dbReference type="PANTHER" id="PTHR23001:SF3">
    <property type="entry name" value="EUKARYOTIC TRANSLATION INITIATION FACTOR 2 SUBUNIT 2"/>
    <property type="match status" value="1"/>
</dbReference>
<accession>A0A0C3LRR0</accession>
<keyword evidence="7" id="KW-1185">Reference proteome</keyword>
<dbReference type="SMART" id="SM00653">
    <property type="entry name" value="eIF2B_5"/>
    <property type="match status" value="1"/>
</dbReference>
<dbReference type="SUPFAM" id="SSF75689">
    <property type="entry name" value="Zinc-binding domain of translation initiation factor 2 beta"/>
    <property type="match status" value="1"/>
</dbReference>
<dbReference type="GO" id="GO:0001731">
    <property type="term" value="P:formation of translation preinitiation complex"/>
    <property type="evidence" value="ECO:0007669"/>
    <property type="project" value="TreeGrafter"/>
</dbReference>
<feature type="region of interest" description="Disordered" evidence="4">
    <location>
        <begin position="157"/>
        <end position="180"/>
    </location>
</feature>
<comment type="similarity">
    <text evidence="1">Belongs to the eIF-2-beta/eIF-5 family.</text>
</comment>
<dbReference type="Pfam" id="PF01873">
    <property type="entry name" value="eIF-5_eIF-2B"/>
    <property type="match status" value="1"/>
</dbReference>
<dbReference type="GO" id="GO:0003729">
    <property type="term" value="F:mRNA binding"/>
    <property type="evidence" value="ECO:0007669"/>
    <property type="project" value="TreeGrafter"/>
</dbReference>
<sequence length="364" mass="39658">MAEVDLTPAADEPMFDPSLKKKKPKKKQVVFNEEPAPEPPKETRDPSPVPTPGPSILKPSSEEAAIGADAGEEKREKAAAVPDDFGFGDLKKKKKKKEIPLDFGEGDGASPAGVSTPAEDGATPADDLNDFSDVKRKKKKSTKKITFDIEEFEKGLGDSAAASGGGEGGGAEGEEGDLGDDVFAMPAAPVDIGDETETWHGTDRDYTYSELLGRIVKTLRSQNPDLSAGGRKRYTIVPPSIHREGNKKTIFANVSEICKRMHRQPDHVIQFLFAELGTNGTVDGSQRLVIKGRFQQKQIETVLRRYIVEYVTCKICKSPDTLLSKENRLYFMTCESCGSRRSVSAIKTGFQAQVGKRKLTKPPT</sequence>
<dbReference type="SUPFAM" id="SSF100966">
    <property type="entry name" value="Translation initiation factor 2 beta, aIF2beta, N-terminal domain"/>
    <property type="match status" value="1"/>
</dbReference>
<evidence type="ECO:0000259" key="5">
    <source>
        <dbReference type="SMART" id="SM00653"/>
    </source>
</evidence>
<evidence type="ECO:0000256" key="2">
    <source>
        <dbReference type="ARBA" id="ARBA00022540"/>
    </source>
</evidence>
<dbReference type="GO" id="GO:0005850">
    <property type="term" value="C:eukaryotic translation initiation factor 2 complex"/>
    <property type="evidence" value="ECO:0007669"/>
    <property type="project" value="TreeGrafter"/>
</dbReference>
<feature type="domain" description="Translation initiation factor IF2/IF5" evidence="5">
    <location>
        <begin position="231"/>
        <end position="340"/>
    </location>
</feature>
<evidence type="ECO:0000256" key="1">
    <source>
        <dbReference type="ARBA" id="ARBA00010397"/>
    </source>
</evidence>
<dbReference type="Proteomes" id="UP000054248">
    <property type="component" value="Unassembled WGS sequence"/>
</dbReference>
<dbReference type="AlphaFoldDB" id="A0A0C3LRR0"/>
<dbReference type="STRING" id="1051891.A0A0C3LRR0"/>
<gene>
    <name evidence="6" type="ORF">M407DRAFT_244564</name>
</gene>
<name>A0A0C3LRR0_9AGAM</name>
<evidence type="ECO:0000313" key="6">
    <source>
        <dbReference type="EMBL" id="KIO24107.1"/>
    </source>
</evidence>
<dbReference type="InterPro" id="IPR016189">
    <property type="entry name" value="Transl_init_fac_IF2/IF5_N"/>
</dbReference>
<evidence type="ECO:0000256" key="3">
    <source>
        <dbReference type="ARBA" id="ARBA00022917"/>
    </source>
</evidence>
<feature type="region of interest" description="Disordered" evidence="4">
    <location>
        <begin position="1"/>
        <end position="130"/>
    </location>
</feature>
<reference evidence="7" key="2">
    <citation type="submission" date="2015-01" db="EMBL/GenBank/DDBJ databases">
        <title>Evolutionary Origins and Diversification of the Mycorrhizal Mutualists.</title>
        <authorList>
            <consortium name="DOE Joint Genome Institute"/>
            <consortium name="Mycorrhizal Genomics Consortium"/>
            <person name="Kohler A."/>
            <person name="Kuo A."/>
            <person name="Nagy L.G."/>
            <person name="Floudas D."/>
            <person name="Copeland A."/>
            <person name="Barry K.W."/>
            <person name="Cichocki N."/>
            <person name="Veneault-Fourrey C."/>
            <person name="LaButti K."/>
            <person name="Lindquist E.A."/>
            <person name="Lipzen A."/>
            <person name="Lundell T."/>
            <person name="Morin E."/>
            <person name="Murat C."/>
            <person name="Riley R."/>
            <person name="Ohm R."/>
            <person name="Sun H."/>
            <person name="Tunlid A."/>
            <person name="Henrissat B."/>
            <person name="Grigoriev I.V."/>
            <person name="Hibbett D.S."/>
            <person name="Martin F."/>
        </authorList>
    </citation>
    <scope>NUCLEOTIDE SEQUENCE [LARGE SCALE GENOMIC DNA]</scope>
    <source>
        <strain evidence="7">MUT 4182</strain>
    </source>
</reference>
<dbReference type="InterPro" id="IPR016190">
    <property type="entry name" value="Transl_init_fac_IF2/IF5_Zn-bd"/>
</dbReference>
<evidence type="ECO:0000256" key="4">
    <source>
        <dbReference type="SAM" id="MobiDB-lite"/>
    </source>
</evidence>
<dbReference type="InterPro" id="IPR002735">
    <property type="entry name" value="Transl_init_fac_IF2/IF5_dom"/>
</dbReference>
<proteinExistence type="inferred from homology"/>
<protein>
    <recommendedName>
        <fullName evidence="5">Translation initiation factor IF2/IF5 domain-containing protein</fullName>
    </recommendedName>
</protein>
<dbReference type="InterPro" id="IPR045196">
    <property type="entry name" value="IF2/IF5"/>
</dbReference>
<dbReference type="PANTHER" id="PTHR23001">
    <property type="entry name" value="EUKARYOTIC TRANSLATION INITIATION FACTOR"/>
    <property type="match status" value="1"/>
</dbReference>
<dbReference type="GO" id="GO:0003743">
    <property type="term" value="F:translation initiation factor activity"/>
    <property type="evidence" value="ECO:0007669"/>
    <property type="project" value="UniProtKB-KW"/>
</dbReference>
<dbReference type="OrthoDB" id="10255414at2759"/>
<dbReference type="Gene3D" id="3.30.30.170">
    <property type="match status" value="1"/>
</dbReference>
<dbReference type="FunFam" id="3.30.30.170:FF:000001">
    <property type="entry name" value="Eukaryotic translation initiation factor 2 subunit"/>
    <property type="match status" value="1"/>
</dbReference>
<organism evidence="6 7">
    <name type="scientific">Tulasnella calospora MUT 4182</name>
    <dbReference type="NCBI Taxonomy" id="1051891"/>
    <lineage>
        <taxon>Eukaryota</taxon>
        <taxon>Fungi</taxon>
        <taxon>Dikarya</taxon>
        <taxon>Basidiomycota</taxon>
        <taxon>Agaricomycotina</taxon>
        <taxon>Agaricomycetes</taxon>
        <taxon>Cantharellales</taxon>
        <taxon>Tulasnellaceae</taxon>
        <taxon>Tulasnella</taxon>
    </lineage>
</organism>
<dbReference type="EMBL" id="KN823068">
    <property type="protein sequence ID" value="KIO24107.1"/>
    <property type="molecule type" value="Genomic_DNA"/>
</dbReference>
<dbReference type="GO" id="GO:0031369">
    <property type="term" value="F:translation initiation factor binding"/>
    <property type="evidence" value="ECO:0007669"/>
    <property type="project" value="TreeGrafter"/>
</dbReference>
<evidence type="ECO:0000313" key="7">
    <source>
        <dbReference type="Proteomes" id="UP000054248"/>
    </source>
</evidence>
<keyword evidence="3" id="KW-0648">Protein biosynthesis</keyword>
<reference evidence="6 7" key="1">
    <citation type="submission" date="2014-04" db="EMBL/GenBank/DDBJ databases">
        <authorList>
            <consortium name="DOE Joint Genome Institute"/>
            <person name="Kuo A."/>
            <person name="Girlanda M."/>
            <person name="Perotto S."/>
            <person name="Kohler A."/>
            <person name="Nagy L.G."/>
            <person name="Floudas D."/>
            <person name="Copeland A."/>
            <person name="Barry K.W."/>
            <person name="Cichocki N."/>
            <person name="Veneault-Fourrey C."/>
            <person name="LaButti K."/>
            <person name="Lindquist E.A."/>
            <person name="Lipzen A."/>
            <person name="Lundell T."/>
            <person name="Morin E."/>
            <person name="Murat C."/>
            <person name="Sun H."/>
            <person name="Tunlid A."/>
            <person name="Henrissat B."/>
            <person name="Grigoriev I.V."/>
            <person name="Hibbett D.S."/>
            <person name="Martin F."/>
            <person name="Nordberg H.P."/>
            <person name="Cantor M.N."/>
            <person name="Hua S.X."/>
        </authorList>
    </citation>
    <scope>NUCLEOTIDE SEQUENCE [LARGE SCALE GENOMIC DNA]</scope>
    <source>
        <strain evidence="6 7">MUT 4182</strain>
    </source>
</reference>
<dbReference type="HOGENOM" id="CLU_026663_0_2_1"/>